<dbReference type="GO" id="GO:0003700">
    <property type="term" value="F:DNA-binding transcription factor activity"/>
    <property type="evidence" value="ECO:0007669"/>
    <property type="project" value="InterPro"/>
</dbReference>
<gene>
    <name evidence="6" type="ORF">LX81_01821</name>
</gene>
<evidence type="ECO:0000259" key="5">
    <source>
        <dbReference type="PROSITE" id="PS50949"/>
    </source>
</evidence>
<organism evidence="6 7">
    <name type="scientific">Palleronia aestuarii</name>
    <dbReference type="NCBI Taxonomy" id="568105"/>
    <lineage>
        <taxon>Bacteria</taxon>
        <taxon>Pseudomonadati</taxon>
        <taxon>Pseudomonadota</taxon>
        <taxon>Alphaproteobacteria</taxon>
        <taxon>Rhodobacterales</taxon>
        <taxon>Roseobacteraceae</taxon>
        <taxon>Palleronia</taxon>
    </lineage>
</organism>
<dbReference type="GO" id="GO:0003677">
    <property type="term" value="F:DNA binding"/>
    <property type="evidence" value="ECO:0007669"/>
    <property type="project" value="UniProtKB-KW"/>
</dbReference>
<dbReference type="SMART" id="SM00895">
    <property type="entry name" value="FCD"/>
    <property type="match status" value="1"/>
</dbReference>
<dbReference type="SMART" id="SM00345">
    <property type="entry name" value="HTH_GNTR"/>
    <property type="match status" value="1"/>
</dbReference>
<dbReference type="PANTHER" id="PTHR43537:SF49">
    <property type="entry name" value="TRANSCRIPTIONAL REGULATORY PROTEIN"/>
    <property type="match status" value="1"/>
</dbReference>
<dbReference type="PROSITE" id="PS50949">
    <property type="entry name" value="HTH_GNTR"/>
    <property type="match status" value="1"/>
</dbReference>
<keyword evidence="2 6" id="KW-0238">DNA-binding</keyword>
<keyword evidence="1" id="KW-0805">Transcription regulation</keyword>
<evidence type="ECO:0000256" key="4">
    <source>
        <dbReference type="SAM" id="MobiDB-lite"/>
    </source>
</evidence>
<dbReference type="AlphaFoldDB" id="A0A2W7Q633"/>
<dbReference type="Pfam" id="PF00392">
    <property type="entry name" value="GntR"/>
    <property type="match status" value="1"/>
</dbReference>
<dbReference type="SUPFAM" id="SSF48008">
    <property type="entry name" value="GntR ligand-binding domain-like"/>
    <property type="match status" value="1"/>
</dbReference>
<feature type="region of interest" description="Disordered" evidence="4">
    <location>
        <begin position="1"/>
        <end position="22"/>
    </location>
</feature>
<dbReference type="Gene3D" id="1.10.10.10">
    <property type="entry name" value="Winged helix-like DNA-binding domain superfamily/Winged helix DNA-binding domain"/>
    <property type="match status" value="1"/>
</dbReference>
<dbReference type="SUPFAM" id="SSF46785">
    <property type="entry name" value="Winged helix' DNA-binding domain"/>
    <property type="match status" value="1"/>
</dbReference>
<keyword evidence="3" id="KW-0804">Transcription</keyword>
<sequence>MSRQSTGNAVPKNTAPARRRRRDLTEEIAGRIVEHARFAAVPLGSHVSTQEMADRLGVSRSPVLRALAFLSEKGVVRHEPNRGYFLAGIETPEELGRAPHDDLGVIYLRIAEDRLAGRLGEVTTEAQLRDRYGLTRGDVGLVMGRIVGEGWAARRRGYGWRFSPALNTPEALDQSYALRLAVEPAALLEPGFHLPDAEAARWQDLEERLLAGEIETLPADALHERGVRFHETLAEASGNPFLLDALKRVNQVRRLLAYRAMLDRSRYYEQARDHLEILEFARLGRQEEAADAMRRHLSRVRTNLARIRGILAPD</sequence>
<dbReference type="Gene3D" id="1.20.120.530">
    <property type="entry name" value="GntR ligand-binding domain-like"/>
    <property type="match status" value="1"/>
</dbReference>
<accession>A0A2W7Q633</accession>
<evidence type="ECO:0000256" key="2">
    <source>
        <dbReference type="ARBA" id="ARBA00023125"/>
    </source>
</evidence>
<protein>
    <submittedName>
        <fullName evidence="6">DNA-binding GntR family transcriptional regulator</fullName>
    </submittedName>
</protein>
<proteinExistence type="predicted"/>
<dbReference type="InterPro" id="IPR036388">
    <property type="entry name" value="WH-like_DNA-bd_sf"/>
</dbReference>
<dbReference type="EMBL" id="QKZL01000005">
    <property type="protein sequence ID" value="PZX17189.1"/>
    <property type="molecule type" value="Genomic_DNA"/>
</dbReference>
<evidence type="ECO:0000256" key="3">
    <source>
        <dbReference type="ARBA" id="ARBA00023163"/>
    </source>
</evidence>
<name>A0A2W7Q633_9RHOB</name>
<dbReference type="InterPro" id="IPR011711">
    <property type="entry name" value="GntR_C"/>
</dbReference>
<dbReference type="RefSeq" id="WP_211322732.1">
    <property type="nucleotide sequence ID" value="NZ_QKZL01000005.1"/>
</dbReference>
<evidence type="ECO:0000256" key="1">
    <source>
        <dbReference type="ARBA" id="ARBA00023015"/>
    </source>
</evidence>
<dbReference type="Pfam" id="PF07729">
    <property type="entry name" value="FCD"/>
    <property type="match status" value="1"/>
</dbReference>
<dbReference type="InterPro" id="IPR036390">
    <property type="entry name" value="WH_DNA-bd_sf"/>
</dbReference>
<evidence type="ECO:0000313" key="7">
    <source>
        <dbReference type="Proteomes" id="UP000248916"/>
    </source>
</evidence>
<dbReference type="InterPro" id="IPR000524">
    <property type="entry name" value="Tscrpt_reg_HTH_GntR"/>
</dbReference>
<evidence type="ECO:0000313" key="6">
    <source>
        <dbReference type="EMBL" id="PZX17189.1"/>
    </source>
</evidence>
<reference evidence="6 7" key="1">
    <citation type="submission" date="2018-06" db="EMBL/GenBank/DDBJ databases">
        <title>Genomic Encyclopedia of Archaeal and Bacterial Type Strains, Phase II (KMG-II): from individual species to whole genera.</title>
        <authorList>
            <person name="Goeker M."/>
        </authorList>
    </citation>
    <scope>NUCLEOTIDE SEQUENCE [LARGE SCALE GENOMIC DNA]</scope>
    <source>
        <strain evidence="6 7">DSM 22009</strain>
    </source>
</reference>
<dbReference type="PANTHER" id="PTHR43537">
    <property type="entry name" value="TRANSCRIPTIONAL REGULATOR, GNTR FAMILY"/>
    <property type="match status" value="1"/>
</dbReference>
<keyword evidence="7" id="KW-1185">Reference proteome</keyword>
<dbReference type="InterPro" id="IPR008920">
    <property type="entry name" value="TF_FadR/GntR_C"/>
</dbReference>
<dbReference type="Proteomes" id="UP000248916">
    <property type="component" value="Unassembled WGS sequence"/>
</dbReference>
<comment type="caution">
    <text evidence="6">The sequence shown here is derived from an EMBL/GenBank/DDBJ whole genome shotgun (WGS) entry which is preliminary data.</text>
</comment>
<feature type="domain" description="HTH gntR-type" evidence="5">
    <location>
        <begin position="22"/>
        <end position="89"/>
    </location>
</feature>